<dbReference type="Gene3D" id="1.10.287.130">
    <property type="match status" value="1"/>
</dbReference>
<keyword evidence="4" id="KW-0808">Transferase</keyword>
<dbReference type="GeneID" id="7400191"/>
<dbReference type="InterPro" id="IPR003594">
    <property type="entry name" value="HATPase_dom"/>
</dbReference>
<evidence type="ECO:0000256" key="4">
    <source>
        <dbReference type="ARBA" id="ARBA00022679"/>
    </source>
</evidence>
<dbReference type="InterPro" id="IPR005467">
    <property type="entry name" value="His_kinase_dom"/>
</dbReference>
<dbReference type="Proteomes" id="UP000000740">
    <property type="component" value="Chromosome 1"/>
</dbReference>
<dbReference type="SMART" id="SM00388">
    <property type="entry name" value="HisKA"/>
    <property type="match status" value="1"/>
</dbReference>
<dbReference type="InterPro" id="IPR036097">
    <property type="entry name" value="HisK_dim/P_sf"/>
</dbReference>
<keyword evidence="10" id="KW-1185">Reference proteome</keyword>
<dbReference type="SUPFAM" id="SSF47384">
    <property type="entry name" value="Homodimeric domain of signal transducing histidine kinase"/>
    <property type="match status" value="1"/>
</dbReference>
<dbReference type="InterPro" id="IPR003661">
    <property type="entry name" value="HisK_dim/P_dom"/>
</dbReference>
<keyword evidence="3" id="KW-0597">Phosphoprotein</keyword>
<dbReference type="CDD" id="cd00075">
    <property type="entry name" value="HATPase"/>
    <property type="match status" value="1"/>
</dbReference>
<dbReference type="RefSeq" id="WP_012659950.1">
    <property type="nucleotide sequence ID" value="NC_012029.1"/>
</dbReference>
<organism evidence="9 10">
    <name type="scientific">Halorubrum lacusprofundi (strain ATCC 49239 / DSM 5036 / JCM 8891 / ACAM 34)</name>
    <dbReference type="NCBI Taxonomy" id="416348"/>
    <lineage>
        <taxon>Archaea</taxon>
        <taxon>Methanobacteriati</taxon>
        <taxon>Methanobacteriota</taxon>
        <taxon>Stenosarchaea group</taxon>
        <taxon>Halobacteria</taxon>
        <taxon>Halobacteriales</taxon>
        <taxon>Haloferacaceae</taxon>
        <taxon>Halorubrum</taxon>
    </lineage>
</organism>
<evidence type="ECO:0000259" key="8">
    <source>
        <dbReference type="PROSITE" id="PS50109"/>
    </source>
</evidence>
<keyword evidence="6" id="KW-0902">Two-component regulatory system</keyword>
<dbReference type="Gene3D" id="3.30.565.10">
    <property type="entry name" value="Histidine kinase-like ATPase, C-terminal domain"/>
    <property type="match status" value="1"/>
</dbReference>
<feature type="domain" description="Histidine kinase" evidence="8">
    <location>
        <begin position="439"/>
        <end position="649"/>
    </location>
</feature>
<dbReference type="EMBL" id="CP001365">
    <property type="protein sequence ID" value="ACM56320.1"/>
    <property type="molecule type" value="Genomic_DNA"/>
</dbReference>
<dbReference type="GO" id="GO:0000155">
    <property type="term" value="F:phosphorelay sensor kinase activity"/>
    <property type="evidence" value="ECO:0007669"/>
    <property type="project" value="InterPro"/>
</dbReference>
<evidence type="ECO:0000313" key="10">
    <source>
        <dbReference type="Proteomes" id="UP000000740"/>
    </source>
</evidence>
<dbReference type="PANTHER" id="PTHR43711:SF1">
    <property type="entry name" value="HISTIDINE KINASE 1"/>
    <property type="match status" value="1"/>
</dbReference>
<dbReference type="PRINTS" id="PR00344">
    <property type="entry name" value="BCTRLSENSOR"/>
</dbReference>
<dbReference type="Pfam" id="PF08448">
    <property type="entry name" value="PAS_4"/>
    <property type="match status" value="1"/>
</dbReference>
<dbReference type="AlphaFoldDB" id="B9LUG3"/>
<dbReference type="PROSITE" id="PS50109">
    <property type="entry name" value="HIS_KIN"/>
    <property type="match status" value="1"/>
</dbReference>
<dbReference type="SUPFAM" id="SSF55874">
    <property type="entry name" value="ATPase domain of HSP90 chaperone/DNA topoisomerase II/histidine kinase"/>
    <property type="match status" value="1"/>
</dbReference>
<feature type="region of interest" description="Disordered" evidence="7">
    <location>
        <begin position="48"/>
        <end position="69"/>
    </location>
</feature>
<comment type="catalytic activity">
    <reaction evidence="1">
        <text>ATP + protein L-histidine = ADP + protein N-phospho-L-histidine.</text>
        <dbReference type="EC" id="2.7.13.3"/>
    </reaction>
</comment>
<dbReference type="InterPro" id="IPR004358">
    <property type="entry name" value="Sig_transdc_His_kin-like_C"/>
</dbReference>
<dbReference type="InterPro" id="IPR035965">
    <property type="entry name" value="PAS-like_dom_sf"/>
</dbReference>
<accession>B9LUG3</accession>
<evidence type="ECO:0000256" key="6">
    <source>
        <dbReference type="ARBA" id="ARBA00023012"/>
    </source>
</evidence>
<sequence>MTEGKFIRAPVLLICIVNTEPSGRSSVLVLAGDADEAADVADALESADAAPAPVDGSPRPSVDDAVSPTSVDDLATTDVAIVLDAEGLDAIRGQNRSCRVVAFVDDPATEPATDPLVDVIATTPADLDATLRWFAARGESGIDRDDPTRTPSRIEQLNAEVTRLASVRSIEGAHRTAIAVAAEVFPRYHCVVGVRDGEWVEPIATSSGVSIDDCNRVRVGRGSAGTAIDTGDPVIESRTIGEAPYDALLSLPVGDETVLQLAADEDDGFDAGDRRLAELLASHVEETLDRIRADEALRTERDHLLALFSNVPDPAIAYDYVDGEPIVHRVNDAFEETFAYDADRVVGESVDDYIVPPSDEAEAEAVELNERLQCGENVRREVTRETADGLRHFILHVVPIRLDAENVSGYAIYTDVTERREREAALRRQNERLDEFASIVSHDLRNPLSVAEGYVTLANETGEIAHLEKTLEALDRMDELVGDLLSLARQGEAVGETEPVSIEAIARDAWESVDTDGIELVVDGDVTIDASPTRTRELLENVFRNSVEHGRRSSGGNDGGDGKPLTVRVGDTAFRGDDGTTGSGFFVEDNGCGIPEGERDRVFESGFTTEEGGTGLGLAITKRIADAHDWQVRALTGESGGARFEFKTS</sequence>
<evidence type="ECO:0000256" key="5">
    <source>
        <dbReference type="ARBA" id="ARBA00022777"/>
    </source>
</evidence>
<protein>
    <recommendedName>
        <fullName evidence="2">histidine kinase</fullName>
        <ecNumber evidence="2">2.7.13.3</ecNumber>
    </recommendedName>
</protein>
<dbReference type="InterPro" id="IPR003018">
    <property type="entry name" value="GAF"/>
</dbReference>
<dbReference type="eggNOG" id="arCOG02333">
    <property type="taxonomic scope" value="Archaea"/>
</dbReference>
<dbReference type="CDD" id="cd00082">
    <property type="entry name" value="HisKA"/>
    <property type="match status" value="1"/>
</dbReference>
<name>B9LUG3_HALLT</name>
<dbReference type="Pfam" id="PF00512">
    <property type="entry name" value="HisKA"/>
    <property type="match status" value="1"/>
</dbReference>
<dbReference type="SMART" id="SM00387">
    <property type="entry name" value="HATPase_c"/>
    <property type="match status" value="1"/>
</dbReference>
<dbReference type="Pfam" id="PF02518">
    <property type="entry name" value="HATPase_c"/>
    <property type="match status" value="1"/>
</dbReference>
<dbReference type="InterPro" id="IPR013656">
    <property type="entry name" value="PAS_4"/>
</dbReference>
<dbReference type="Gene3D" id="3.30.450.40">
    <property type="match status" value="1"/>
</dbReference>
<evidence type="ECO:0000256" key="2">
    <source>
        <dbReference type="ARBA" id="ARBA00012438"/>
    </source>
</evidence>
<dbReference type="NCBIfam" id="TIGR00229">
    <property type="entry name" value="sensory_box"/>
    <property type="match status" value="1"/>
</dbReference>
<dbReference type="InterPro" id="IPR036890">
    <property type="entry name" value="HATPase_C_sf"/>
</dbReference>
<dbReference type="EC" id="2.7.13.3" evidence="2"/>
<evidence type="ECO:0000313" key="9">
    <source>
        <dbReference type="EMBL" id="ACM56320.1"/>
    </source>
</evidence>
<dbReference type="CDD" id="cd00130">
    <property type="entry name" value="PAS"/>
    <property type="match status" value="1"/>
</dbReference>
<evidence type="ECO:0000256" key="3">
    <source>
        <dbReference type="ARBA" id="ARBA00022553"/>
    </source>
</evidence>
<dbReference type="SMART" id="SM00091">
    <property type="entry name" value="PAS"/>
    <property type="match status" value="1"/>
</dbReference>
<dbReference type="SUPFAM" id="SSF55785">
    <property type="entry name" value="PYP-like sensor domain (PAS domain)"/>
    <property type="match status" value="1"/>
</dbReference>
<dbReference type="Gene3D" id="3.30.450.20">
    <property type="entry name" value="PAS domain"/>
    <property type="match status" value="1"/>
</dbReference>
<dbReference type="InterPro" id="IPR029016">
    <property type="entry name" value="GAF-like_dom_sf"/>
</dbReference>
<proteinExistence type="predicted"/>
<evidence type="ECO:0000256" key="1">
    <source>
        <dbReference type="ARBA" id="ARBA00000085"/>
    </source>
</evidence>
<dbReference type="Pfam" id="PF13185">
    <property type="entry name" value="GAF_2"/>
    <property type="match status" value="1"/>
</dbReference>
<dbReference type="InterPro" id="IPR000014">
    <property type="entry name" value="PAS"/>
</dbReference>
<keyword evidence="5 9" id="KW-0418">Kinase</keyword>
<evidence type="ECO:0000256" key="7">
    <source>
        <dbReference type="SAM" id="MobiDB-lite"/>
    </source>
</evidence>
<dbReference type="InterPro" id="IPR050736">
    <property type="entry name" value="Sensor_HK_Regulatory"/>
</dbReference>
<gene>
    <name evidence="9" type="ordered locus">Hlac_0718</name>
</gene>
<dbReference type="SUPFAM" id="SSF55781">
    <property type="entry name" value="GAF domain-like"/>
    <property type="match status" value="1"/>
</dbReference>
<dbReference type="KEGG" id="hla:Hlac_0718"/>
<dbReference type="PANTHER" id="PTHR43711">
    <property type="entry name" value="TWO-COMPONENT HISTIDINE KINASE"/>
    <property type="match status" value="1"/>
</dbReference>
<reference evidence="9 10" key="1">
    <citation type="journal article" date="2016" name="Stand. Genomic Sci.">
        <title>Complete genome sequence of the Antarctic Halorubrum lacusprofundi type strain ACAM 34.</title>
        <authorList>
            <person name="Anderson I.J."/>
            <person name="DasSarma P."/>
            <person name="Lucas S."/>
            <person name="Copeland A."/>
            <person name="Lapidus A."/>
            <person name="Del Rio T.G."/>
            <person name="Tice H."/>
            <person name="Dalin E."/>
            <person name="Bruce D.C."/>
            <person name="Goodwin L."/>
            <person name="Pitluck S."/>
            <person name="Sims D."/>
            <person name="Brettin T.S."/>
            <person name="Detter J.C."/>
            <person name="Han C.S."/>
            <person name="Larimer F."/>
            <person name="Hauser L."/>
            <person name="Land M."/>
            <person name="Ivanova N."/>
            <person name="Richardson P."/>
            <person name="Cavicchioli R."/>
            <person name="DasSarma S."/>
            <person name="Woese C.R."/>
            <person name="Kyrpides N.C."/>
        </authorList>
    </citation>
    <scope>NUCLEOTIDE SEQUENCE [LARGE SCALE GENOMIC DNA]</scope>
    <source>
        <strain evidence="10">ATCC 49239 / DSM 5036 / JCM 8891 / ACAM 34</strain>
    </source>
</reference>
<dbReference type="HOGENOM" id="CLU_020780_0_0_2"/>